<name>A0ABD3ES44_9STRA</name>
<protein>
    <recommendedName>
        <fullName evidence="3">BED-type domain-containing protein</fullName>
    </recommendedName>
</protein>
<accession>A0ABD3ES44</accession>
<dbReference type="AlphaFoldDB" id="A0ABD3ES44"/>
<proteinExistence type="predicted"/>
<dbReference type="Proteomes" id="UP001632037">
    <property type="component" value="Unassembled WGS sequence"/>
</dbReference>
<evidence type="ECO:0000313" key="2">
    <source>
        <dbReference type="Proteomes" id="UP001632037"/>
    </source>
</evidence>
<gene>
    <name evidence="1" type="ORF">V7S43_017903</name>
</gene>
<organism evidence="1 2">
    <name type="scientific">Phytophthora oleae</name>
    <dbReference type="NCBI Taxonomy" id="2107226"/>
    <lineage>
        <taxon>Eukaryota</taxon>
        <taxon>Sar</taxon>
        <taxon>Stramenopiles</taxon>
        <taxon>Oomycota</taxon>
        <taxon>Peronosporomycetes</taxon>
        <taxon>Peronosporales</taxon>
        <taxon>Peronosporaceae</taxon>
        <taxon>Phytophthora</taxon>
    </lineage>
</organism>
<comment type="caution">
    <text evidence="1">The sequence shown here is derived from an EMBL/GenBank/DDBJ whole genome shotgun (WGS) entry which is preliminary data.</text>
</comment>
<keyword evidence="2" id="KW-1185">Reference proteome</keyword>
<evidence type="ECO:0008006" key="3">
    <source>
        <dbReference type="Google" id="ProtNLM"/>
    </source>
</evidence>
<reference evidence="1 2" key="1">
    <citation type="submission" date="2024-09" db="EMBL/GenBank/DDBJ databases">
        <title>Genome sequencing and assembly of Phytophthora oleae, isolate VK10A, causative agent of rot of olive drupes.</title>
        <authorList>
            <person name="Conti Taguali S."/>
            <person name="Riolo M."/>
            <person name="La Spada F."/>
            <person name="Cacciola S.O."/>
            <person name="Dionisio G."/>
        </authorList>
    </citation>
    <scope>NUCLEOTIDE SEQUENCE [LARGE SCALE GENOMIC DNA]</scope>
    <source>
        <strain evidence="1 2">VK10A</strain>
    </source>
</reference>
<evidence type="ECO:0000313" key="1">
    <source>
        <dbReference type="EMBL" id="KAL3657243.1"/>
    </source>
</evidence>
<dbReference type="EMBL" id="JBIMZQ010000067">
    <property type="protein sequence ID" value="KAL3657243.1"/>
    <property type="molecule type" value="Genomic_DNA"/>
</dbReference>
<sequence length="135" mass="15046">MDLLPGLQDTLGLAKRGRPPSALSTNLFRLNERCNKTMWWTVCKYCYAAHVKDRATISFPTHVHGRKEAWQKHLSDCSYYAGVTGNLFQSEKNLDLSQDDGVNKLQCTSLPEFTAAEKNDVLALVAGVRSRSLAS</sequence>